<dbReference type="GO" id="GO:0006357">
    <property type="term" value="P:regulation of transcription by RNA polymerase II"/>
    <property type="evidence" value="ECO:0007669"/>
    <property type="project" value="InterPro"/>
</dbReference>
<keyword evidence="7" id="KW-0539">Nucleus</keyword>
<evidence type="ECO:0000256" key="8">
    <source>
        <dbReference type="ARBA" id="ARBA00032018"/>
    </source>
</evidence>
<name>A0AAF0FDN8_9BASI</name>
<evidence type="ECO:0000256" key="9">
    <source>
        <dbReference type="SAM" id="MobiDB-lite"/>
    </source>
</evidence>
<reference evidence="10" key="1">
    <citation type="submission" date="2023-02" db="EMBL/GenBank/DDBJ databases">
        <title>Mating type loci evolution in Malassezia.</title>
        <authorList>
            <person name="Coelho M.A."/>
        </authorList>
    </citation>
    <scope>NUCLEOTIDE SEQUENCE</scope>
    <source>
        <strain evidence="10">CBS 14136</strain>
    </source>
</reference>
<keyword evidence="6" id="KW-0804">Transcription</keyword>
<accession>A0AAF0FDN8</accession>
<evidence type="ECO:0000256" key="4">
    <source>
        <dbReference type="ARBA" id="ARBA00023015"/>
    </source>
</evidence>
<feature type="region of interest" description="Disordered" evidence="9">
    <location>
        <begin position="46"/>
        <end position="78"/>
    </location>
</feature>
<evidence type="ECO:0000256" key="1">
    <source>
        <dbReference type="ARBA" id="ARBA00004123"/>
    </source>
</evidence>
<dbReference type="PANTHER" id="PTHR28270">
    <property type="entry name" value="MEDIATOR OF RNA POLYMERASE II TRANSCRIPTION SUBUNIT 19"/>
    <property type="match status" value="1"/>
</dbReference>
<evidence type="ECO:0000256" key="5">
    <source>
        <dbReference type="ARBA" id="ARBA00023159"/>
    </source>
</evidence>
<dbReference type="PANTHER" id="PTHR28270:SF1">
    <property type="entry name" value="MEDIATOR OF RNA POLYMERASE II TRANSCRIPTION SUBUNIT 19"/>
    <property type="match status" value="1"/>
</dbReference>
<feature type="region of interest" description="Disordered" evidence="9">
    <location>
        <begin position="139"/>
        <end position="197"/>
    </location>
</feature>
<gene>
    <name evidence="10" type="ORF">MPSI1_003530</name>
</gene>
<dbReference type="GO" id="GO:0016592">
    <property type="term" value="C:mediator complex"/>
    <property type="evidence" value="ECO:0007669"/>
    <property type="project" value="InterPro"/>
</dbReference>
<comment type="similarity">
    <text evidence="2">Belongs to the Mediator complex subunit 19 family.</text>
</comment>
<dbReference type="InterPro" id="IPR013942">
    <property type="entry name" value="Mediator_Med19_fun"/>
</dbReference>
<evidence type="ECO:0000256" key="7">
    <source>
        <dbReference type="ARBA" id="ARBA00023242"/>
    </source>
</evidence>
<keyword evidence="5" id="KW-0010">Activator</keyword>
<evidence type="ECO:0000313" key="10">
    <source>
        <dbReference type="EMBL" id="WFD44859.1"/>
    </source>
</evidence>
<comment type="subcellular location">
    <subcellularLocation>
        <location evidence="1">Nucleus</location>
    </subcellularLocation>
</comment>
<protein>
    <recommendedName>
        <fullName evidence="3">Mediator of RNA polymerase II transcription subunit 19</fullName>
    </recommendedName>
    <alternativeName>
        <fullName evidence="8">Mediator complex subunit 19</fullName>
    </alternativeName>
</protein>
<dbReference type="GO" id="GO:0003712">
    <property type="term" value="F:transcription coregulator activity"/>
    <property type="evidence" value="ECO:0007669"/>
    <property type="project" value="InterPro"/>
</dbReference>
<evidence type="ECO:0000256" key="2">
    <source>
        <dbReference type="ARBA" id="ARBA00009259"/>
    </source>
</evidence>
<dbReference type="Proteomes" id="UP001214628">
    <property type="component" value="Chromosome 6"/>
</dbReference>
<sequence length="197" mass="21750">MEPLPAVQHAPERRPDGLKPFCLNGTQDMLEIFDLMPLYDQAVRPYLRPDTSSNTSGTSPGTPSGNSSGRLSSDTKRVAMPKSFVHYVEDLPGKVRPPKRTGAAKHQPKELAQLLIKPEYTYTPITPFDKHILSQAFSVDPSTQPAPGIDTSVLEADEHESPIPKRKPTPGNGEQPDQRKKRVVLISKKKATQRPIP</sequence>
<evidence type="ECO:0000256" key="6">
    <source>
        <dbReference type="ARBA" id="ARBA00023163"/>
    </source>
</evidence>
<feature type="compositionally biased region" description="Low complexity" evidence="9">
    <location>
        <begin position="51"/>
        <end position="69"/>
    </location>
</feature>
<dbReference type="AlphaFoldDB" id="A0AAF0FDN8"/>
<keyword evidence="4" id="KW-0805">Transcription regulation</keyword>
<evidence type="ECO:0000313" key="11">
    <source>
        <dbReference type="Proteomes" id="UP001214628"/>
    </source>
</evidence>
<dbReference type="EMBL" id="CP118380">
    <property type="protein sequence ID" value="WFD44859.1"/>
    <property type="molecule type" value="Genomic_DNA"/>
</dbReference>
<organism evidence="10 11">
    <name type="scientific">Malassezia psittaci</name>
    <dbReference type="NCBI Taxonomy" id="1821823"/>
    <lineage>
        <taxon>Eukaryota</taxon>
        <taxon>Fungi</taxon>
        <taxon>Dikarya</taxon>
        <taxon>Basidiomycota</taxon>
        <taxon>Ustilaginomycotina</taxon>
        <taxon>Malasseziomycetes</taxon>
        <taxon>Malasseziales</taxon>
        <taxon>Malasseziaceae</taxon>
        <taxon>Malassezia</taxon>
    </lineage>
</organism>
<dbReference type="GO" id="GO:0070847">
    <property type="term" value="C:core mediator complex"/>
    <property type="evidence" value="ECO:0007669"/>
    <property type="project" value="TreeGrafter"/>
</dbReference>
<proteinExistence type="inferred from homology"/>
<keyword evidence="11" id="KW-1185">Reference proteome</keyword>
<feature type="compositionally biased region" description="Basic residues" evidence="9">
    <location>
        <begin position="179"/>
        <end position="197"/>
    </location>
</feature>
<evidence type="ECO:0000256" key="3">
    <source>
        <dbReference type="ARBA" id="ARBA00019615"/>
    </source>
</evidence>